<dbReference type="EMBL" id="PHGZ01000014">
    <property type="protein sequence ID" value="PJG82787.1"/>
    <property type="molecule type" value="Genomic_DNA"/>
</dbReference>
<evidence type="ECO:0000313" key="3">
    <source>
        <dbReference type="Proteomes" id="UP000230282"/>
    </source>
</evidence>
<feature type="transmembrane region" description="Helical" evidence="1">
    <location>
        <begin position="44"/>
        <end position="61"/>
    </location>
</feature>
<keyword evidence="1" id="KW-0472">Membrane</keyword>
<protein>
    <recommendedName>
        <fullName evidence="4">DUF3742 domain-containing protein</fullName>
    </recommendedName>
</protein>
<gene>
    <name evidence="2" type="ORF">CVP04_07435</name>
</gene>
<comment type="caution">
    <text evidence="2">The sequence shown here is derived from an EMBL/GenBank/DDBJ whole genome shotgun (WGS) entry which is preliminary data.</text>
</comment>
<dbReference type="Proteomes" id="UP000230282">
    <property type="component" value="Unassembled WGS sequence"/>
</dbReference>
<proteinExistence type="predicted"/>
<dbReference type="AlphaFoldDB" id="A0A2M8RV71"/>
<keyword evidence="1" id="KW-1133">Transmembrane helix</keyword>
<dbReference type="RefSeq" id="WP_100296886.1">
    <property type="nucleotide sequence ID" value="NZ_PHGZ01000014.1"/>
</dbReference>
<name>A0A2M8RV71_9PAST</name>
<reference evidence="2 3" key="1">
    <citation type="submission" date="2017-11" db="EMBL/GenBank/DDBJ databases">
        <title>Reclassification of Bisgaard taxon 5 as Caviibacterium pharyngocola gen. nov., sp. nov.</title>
        <authorList>
            <person name="Christensen H."/>
        </authorList>
    </citation>
    <scope>NUCLEOTIDE SEQUENCE [LARGE SCALE GENOMIC DNA]</scope>
    <source>
        <strain evidence="2 3">7_3</strain>
    </source>
</reference>
<keyword evidence="3" id="KW-1185">Reference proteome</keyword>
<organism evidence="2 3">
    <name type="scientific">Caviibacterium pharyngocola</name>
    <dbReference type="NCBI Taxonomy" id="28159"/>
    <lineage>
        <taxon>Bacteria</taxon>
        <taxon>Pseudomonadati</taxon>
        <taxon>Pseudomonadota</taxon>
        <taxon>Gammaproteobacteria</taxon>
        <taxon>Pasteurellales</taxon>
        <taxon>Pasteurellaceae</taxon>
        <taxon>Caviibacterium</taxon>
    </lineage>
</organism>
<accession>A0A2M8RV71</accession>
<evidence type="ECO:0000313" key="2">
    <source>
        <dbReference type="EMBL" id="PJG82787.1"/>
    </source>
</evidence>
<evidence type="ECO:0008006" key="4">
    <source>
        <dbReference type="Google" id="ProtNLM"/>
    </source>
</evidence>
<keyword evidence="1" id="KW-0812">Transmembrane</keyword>
<evidence type="ECO:0000256" key="1">
    <source>
        <dbReference type="SAM" id="Phobius"/>
    </source>
</evidence>
<sequence>MSNQNIGYRLGILVKNFKNWKYPVWVKIACVLITGLVLYSLQNIVAIILTIVCIGLALYLMHDTNGVSSEELEESVISNIKNYKFSEYKCGPDGYGLYCGSRLISTEEEE</sequence>